<evidence type="ECO:0000313" key="2">
    <source>
        <dbReference type="EMBL" id="KAK3696387.1"/>
    </source>
</evidence>
<dbReference type="EMBL" id="JAWDGP010008046">
    <property type="protein sequence ID" value="KAK3696387.1"/>
    <property type="molecule type" value="Genomic_DNA"/>
</dbReference>
<organism evidence="2 3">
    <name type="scientific">Elysia crispata</name>
    <name type="common">lettuce slug</name>
    <dbReference type="NCBI Taxonomy" id="231223"/>
    <lineage>
        <taxon>Eukaryota</taxon>
        <taxon>Metazoa</taxon>
        <taxon>Spiralia</taxon>
        <taxon>Lophotrochozoa</taxon>
        <taxon>Mollusca</taxon>
        <taxon>Gastropoda</taxon>
        <taxon>Heterobranchia</taxon>
        <taxon>Euthyneura</taxon>
        <taxon>Panpulmonata</taxon>
        <taxon>Sacoglossa</taxon>
        <taxon>Placobranchoidea</taxon>
        <taxon>Plakobranchidae</taxon>
        <taxon>Elysia</taxon>
    </lineage>
</organism>
<accession>A0AAE0XMT5</accession>
<dbReference type="AlphaFoldDB" id="A0AAE0XMT5"/>
<evidence type="ECO:0000256" key="1">
    <source>
        <dbReference type="SAM" id="MobiDB-lite"/>
    </source>
</evidence>
<reference evidence="2" key="1">
    <citation type="journal article" date="2023" name="G3 (Bethesda)">
        <title>A reference genome for the long-term kleptoplast-retaining sea slug Elysia crispata morphotype clarki.</title>
        <authorList>
            <person name="Eastman K.E."/>
            <person name="Pendleton A.L."/>
            <person name="Shaikh M.A."/>
            <person name="Suttiyut T."/>
            <person name="Ogas R."/>
            <person name="Tomko P."/>
            <person name="Gavelis G."/>
            <person name="Widhalm J.R."/>
            <person name="Wisecaver J.H."/>
        </authorList>
    </citation>
    <scope>NUCLEOTIDE SEQUENCE</scope>
    <source>
        <strain evidence="2">ECLA1</strain>
    </source>
</reference>
<feature type="compositionally biased region" description="Polar residues" evidence="1">
    <location>
        <begin position="18"/>
        <end position="27"/>
    </location>
</feature>
<feature type="compositionally biased region" description="Basic and acidic residues" evidence="1">
    <location>
        <begin position="1"/>
        <end position="16"/>
    </location>
</feature>
<protein>
    <submittedName>
        <fullName evidence="2">Uncharacterized protein</fullName>
    </submittedName>
</protein>
<name>A0AAE0XMT5_9GAST</name>
<sequence length="88" mass="9874">MADWRNVETSDSRKPGELTSSLVDQSDSYSCDKHGRLAEFTVVTNMADWRNVETSDSRKPGELTSSLVDQSDSYSCDKHGRLAECRNL</sequence>
<evidence type="ECO:0000313" key="3">
    <source>
        <dbReference type="Proteomes" id="UP001283361"/>
    </source>
</evidence>
<feature type="region of interest" description="Disordered" evidence="1">
    <location>
        <begin position="1"/>
        <end position="27"/>
    </location>
</feature>
<gene>
    <name evidence="2" type="ORF">RRG08_062679</name>
</gene>
<dbReference type="Proteomes" id="UP001283361">
    <property type="component" value="Unassembled WGS sequence"/>
</dbReference>
<keyword evidence="3" id="KW-1185">Reference proteome</keyword>
<proteinExistence type="predicted"/>
<comment type="caution">
    <text evidence="2">The sequence shown here is derived from an EMBL/GenBank/DDBJ whole genome shotgun (WGS) entry which is preliminary data.</text>
</comment>